<feature type="region of interest" description="Disordered" evidence="1">
    <location>
        <begin position="153"/>
        <end position="175"/>
    </location>
</feature>
<gene>
    <name evidence="2" type="ORF">LCGC14_2349710</name>
</gene>
<comment type="caution">
    <text evidence="2">The sequence shown here is derived from an EMBL/GenBank/DDBJ whole genome shotgun (WGS) entry which is preliminary data.</text>
</comment>
<evidence type="ECO:0000313" key="2">
    <source>
        <dbReference type="EMBL" id="KKL46029.1"/>
    </source>
</evidence>
<organism evidence="2">
    <name type="scientific">marine sediment metagenome</name>
    <dbReference type="NCBI Taxonomy" id="412755"/>
    <lineage>
        <taxon>unclassified sequences</taxon>
        <taxon>metagenomes</taxon>
        <taxon>ecological metagenomes</taxon>
    </lineage>
</organism>
<sequence>PRGARPRAVSARPVEAVPAGRTQINAPVTRKPGLRYRSFDRADDLLGTDVSSSALPFQQGGSFEAEFTARPGTSLGPTKPGQRRGPIEAGDVKRIFVDAQDLSISRSVGEDLTKLQRQFPDAEFSVVGLADDAETRIVRQILRPFSEAERAVAPAEALRPEPTQPRPQAERLPETTVETLPGGARITTEGAGQAREIFDFENQLVSQGIISRKEVPVLRRQSMDIAEASGELFENVHSRTLRQLGSVETRVTPAPVTDLVLVRQELIDSKLTFLADSLEAAGEVAPTGGLIPVERGFRRIGGFKRMFPEIADLTESPGQIVKSIRSKRGKLFEKIEGRVAEITSDQEVLASARFSQEVERIAAEPLPAPIAGGEAALPPRPPVTTRTIAEAIPEIEVLRRDPITGDIFLQLRSGAPIGKETVRSFFEGFEVEITEVIPTSRRLGGQPTQGFDIRFFKEGKLSGAESQRALSVLQEQGLTEQVGRRLGPAEPPGVAPPPAEPPPPAEVPPRLPPEKPIAPRTPLEREIMARPEVAPPRTPGVTVAEEPSIFEAVPD</sequence>
<proteinExistence type="predicted"/>
<reference evidence="2" key="1">
    <citation type="journal article" date="2015" name="Nature">
        <title>Complex archaea that bridge the gap between prokaryotes and eukaryotes.</title>
        <authorList>
            <person name="Spang A."/>
            <person name="Saw J.H."/>
            <person name="Jorgensen S.L."/>
            <person name="Zaremba-Niedzwiedzka K."/>
            <person name="Martijn J."/>
            <person name="Lind A.E."/>
            <person name="van Eijk R."/>
            <person name="Schleper C."/>
            <person name="Guy L."/>
            <person name="Ettema T.J."/>
        </authorList>
    </citation>
    <scope>NUCLEOTIDE SEQUENCE</scope>
</reference>
<feature type="non-terminal residue" evidence="2">
    <location>
        <position position="1"/>
    </location>
</feature>
<feature type="region of interest" description="Disordered" evidence="1">
    <location>
        <begin position="484"/>
        <end position="555"/>
    </location>
</feature>
<accession>A0A0F9CA45</accession>
<feature type="region of interest" description="Disordered" evidence="1">
    <location>
        <begin position="1"/>
        <end position="29"/>
    </location>
</feature>
<evidence type="ECO:0000256" key="1">
    <source>
        <dbReference type="SAM" id="MobiDB-lite"/>
    </source>
</evidence>
<name>A0A0F9CA45_9ZZZZ</name>
<feature type="non-terminal residue" evidence="2">
    <location>
        <position position="555"/>
    </location>
</feature>
<protein>
    <submittedName>
        <fullName evidence="2">Uncharacterized protein</fullName>
    </submittedName>
</protein>
<feature type="compositionally biased region" description="Pro residues" evidence="1">
    <location>
        <begin position="489"/>
        <end position="516"/>
    </location>
</feature>
<dbReference type="EMBL" id="LAZR01034182">
    <property type="protein sequence ID" value="KKL46029.1"/>
    <property type="molecule type" value="Genomic_DNA"/>
</dbReference>
<dbReference type="AlphaFoldDB" id="A0A0F9CA45"/>